<evidence type="ECO:0000313" key="1">
    <source>
        <dbReference type="EMBL" id="KAJ1969554.1"/>
    </source>
</evidence>
<keyword evidence="2" id="KW-1185">Reference proteome</keyword>
<organism evidence="1 2">
    <name type="scientific">Dispira parvispora</name>
    <dbReference type="NCBI Taxonomy" id="1520584"/>
    <lineage>
        <taxon>Eukaryota</taxon>
        <taxon>Fungi</taxon>
        <taxon>Fungi incertae sedis</taxon>
        <taxon>Zoopagomycota</taxon>
        <taxon>Kickxellomycotina</taxon>
        <taxon>Dimargaritomycetes</taxon>
        <taxon>Dimargaritales</taxon>
        <taxon>Dimargaritaceae</taxon>
        <taxon>Dispira</taxon>
    </lineage>
</organism>
<gene>
    <name evidence="1" type="ORF">IWQ62_000552</name>
</gene>
<dbReference type="OrthoDB" id="10305865at2759"/>
<dbReference type="AlphaFoldDB" id="A0A9W8AUG8"/>
<name>A0A9W8AUG8_9FUNG</name>
<protein>
    <submittedName>
        <fullName evidence="1">Uncharacterized protein</fullName>
    </submittedName>
</protein>
<dbReference type="Proteomes" id="UP001150925">
    <property type="component" value="Unassembled WGS sequence"/>
</dbReference>
<evidence type="ECO:0000313" key="2">
    <source>
        <dbReference type="Proteomes" id="UP001150925"/>
    </source>
</evidence>
<proteinExistence type="predicted"/>
<dbReference type="EMBL" id="JANBPY010000046">
    <property type="protein sequence ID" value="KAJ1969554.1"/>
    <property type="molecule type" value="Genomic_DNA"/>
</dbReference>
<accession>A0A9W8AUG8</accession>
<sequence length="163" mass="18296">MAFRNALTTCSSRFGRWTNMPCRHLFTFPMIFSQTHRATRPTNVMRGNINSTVLARSFFGGSFGNKLAGMPLVMKILGNASLRTALTELVQYLTQKGYVKPHAFASTEPKELEQTALNLVKAMREDPEATRLLQVFYEKCKEAGINPQEVLSSLPTLPKPENK</sequence>
<comment type="caution">
    <text evidence="1">The sequence shown here is derived from an EMBL/GenBank/DDBJ whole genome shotgun (WGS) entry which is preliminary data.</text>
</comment>
<reference evidence="1" key="1">
    <citation type="submission" date="2022-07" db="EMBL/GenBank/DDBJ databases">
        <title>Phylogenomic reconstructions and comparative analyses of Kickxellomycotina fungi.</title>
        <authorList>
            <person name="Reynolds N.K."/>
            <person name="Stajich J.E."/>
            <person name="Barry K."/>
            <person name="Grigoriev I.V."/>
            <person name="Crous P."/>
            <person name="Smith M.E."/>
        </authorList>
    </citation>
    <scope>NUCLEOTIDE SEQUENCE</scope>
    <source>
        <strain evidence="1">RSA 1196</strain>
    </source>
</reference>